<dbReference type="Gene3D" id="3.10.450.40">
    <property type="match status" value="2"/>
</dbReference>
<reference evidence="3 5" key="2">
    <citation type="submission" date="2016-10" db="EMBL/GenBank/DDBJ databases">
        <authorList>
            <person name="de Groot N.N."/>
        </authorList>
    </citation>
    <scope>NUCLEOTIDE SEQUENCE [LARGE SCALE GENOMIC DNA]</scope>
    <source>
        <strain evidence="3 5">DSM 2895</strain>
    </source>
</reference>
<dbReference type="STRING" id="47500.AF333_16520"/>
<organism evidence="2 4">
    <name type="scientific">Aneurinibacillus migulanus</name>
    <name type="common">Bacillus migulanus</name>
    <dbReference type="NCBI Taxonomy" id="47500"/>
    <lineage>
        <taxon>Bacteria</taxon>
        <taxon>Bacillati</taxon>
        <taxon>Bacillota</taxon>
        <taxon>Bacilli</taxon>
        <taxon>Bacillales</taxon>
        <taxon>Paenibacillaceae</taxon>
        <taxon>Aneurinibacillus group</taxon>
        <taxon>Aneurinibacillus</taxon>
    </lineage>
</organism>
<dbReference type="Proteomes" id="UP000037269">
    <property type="component" value="Unassembled WGS sequence"/>
</dbReference>
<evidence type="ECO:0000313" key="4">
    <source>
        <dbReference type="Proteomes" id="UP000037269"/>
    </source>
</evidence>
<accession>A0A0D1XYU5</accession>
<proteinExistence type="predicted"/>
<dbReference type="PATRIC" id="fig|47500.8.peg.5718"/>
<protein>
    <submittedName>
        <fullName evidence="3">Uncharacterized membrane protein YkoI</fullName>
    </submittedName>
</protein>
<keyword evidence="4" id="KW-1185">Reference proteome</keyword>
<dbReference type="InterPro" id="IPR025711">
    <property type="entry name" value="PepSY"/>
</dbReference>
<evidence type="ECO:0000313" key="5">
    <source>
        <dbReference type="Proteomes" id="UP000182836"/>
    </source>
</evidence>
<dbReference type="Proteomes" id="UP000182836">
    <property type="component" value="Unassembled WGS sequence"/>
</dbReference>
<dbReference type="GeneID" id="42306776"/>
<feature type="domain" description="PepSY" evidence="1">
    <location>
        <begin position="121"/>
        <end position="178"/>
    </location>
</feature>
<reference evidence="2 4" key="1">
    <citation type="submission" date="2015-07" db="EMBL/GenBank/DDBJ databases">
        <title>Fjat-14205 dsm 2895.</title>
        <authorList>
            <person name="Liu B."/>
            <person name="Wang J."/>
            <person name="Zhu Y."/>
            <person name="Liu G."/>
            <person name="Chen Q."/>
            <person name="Chen Z."/>
            <person name="Lan J."/>
            <person name="Che J."/>
            <person name="Ge C."/>
            <person name="Shi H."/>
            <person name="Pan Z."/>
            <person name="Liu X."/>
        </authorList>
    </citation>
    <scope>NUCLEOTIDE SEQUENCE [LARGE SCALE GENOMIC DNA]</scope>
    <source>
        <strain evidence="2 4">DSM 2895</strain>
    </source>
</reference>
<evidence type="ECO:0000259" key="1">
    <source>
        <dbReference type="Pfam" id="PF03413"/>
    </source>
</evidence>
<dbReference type="RefSeq" id="WP_043065256.1">
    <property type="nucleotide sequence ID" value="NZ_BJOA01000071.1"/>
</dbReference>
<evidence type="ECO:0000313" key="2">
    <source>
        <dbReference type="EMBL" id="KON96847.1"/>
    </source>
</evidence>
<dbReference type="AlphaFoldDB" id="A0A0D1XYU5"/>
<dbReference type="OrthoDB" id="2476750at2"/>
<sequence>MNKKLTFFLIGLLITVLVAVGARQIFANKHRETLTADQIENKIEKKYPGEVKSIRFSEESGEDLYTVELQNQTGSYEIKADAYSGEVVQLTQVKEKAAKPTTDQAAKGNEQAGHKTKQGIISLDKAKKIALSKVKGRFDSIDLEEEEGTLIYELEVETDKNQEYTIRVNAYTGEVLSVSWED</sequence>
<dbReference type="EMBL" id="LGUG01000004">
    <property type="protein sequence ID" value="KON96847.1"/>
    <property type="molecule type" value="Genomic_DNA"/>
</dbReference>
<name>A0A0D1XYU5_ANEMI</name>
<dbReference type="Pfam" id="PF03413">
    <property type="entry name" value="PepSY"/>
    <property type="match status" value="2"/>
</dbReference>
<dbReference type="EMBL" id="FNED01000021">
    <property type="protein sequence ID" value="SDJ58013.1"/>
    <property type="molecule type" value="Genomic_DNA"/>
</dbReference>
<gene>
    <name evidence="2" type="ORF">AF333_16520</name>
    <name evidence="3" type="ORF">SAMN04487909_12153</name>
</gene>
<feature type="domain" description="PepSY" evidence="1">
    <location>
        <begin position="34"/>
        <end position="88"/>
    </location>
</feature>
<evidence type="ECO:0000313" key="3">
    <source>
        <dbReference type="EMBL" id="SDJ58013.1"/>
    </source>
</evidence>